<proteinExistence type="predicted"/>
<accession>A0A8C7IUU2</accession>
<dbReference type="Proteomes" id="UP000694557">
    <property type="component" value="Unassembled WGS sequence"/>
</dbReference>
<sequence>MGVMGLPPPIHHPLSLLLGSTYWSRVMGLLPNPPTSVSTTGINLLVQSLCVCVCVYRERKRTGGHGDVNICGCRGRGGRRRRSKHMWM</sequence>
<name>A0A8C7IUU2_ONCKI</name>
<organism evidence="1 2">
    <name type="scientific">Oncorhynchus kisutch</name>
    <name type="common">Coho salmon</name>
    <name type="synonym">Salmo kisutch</name>
    <dbReference type="NCBI Taxonomy" id="8019"/>
    <lineage>
        <taxon>Eukaryota</taxon>
        <taxon>Metazoa</taxon>
        <taxon>Chordata</taxon>
        <taxon>Craniata</taxon>
        <taxon>Vertebrata</taxon>
        <taxon>Euteleostomi</taxon>
        <taxon>Actinopterygii</taxon>
        <taxon>Neopterygii</taxon>
        <taxon>Teleostei</taxon>
        <taxon>Protacanthopterygii</taxon>
        <taxon>Salmoniformes</taxon>
        <taxon>Salmonidae</taxon>
        <taxon>Salmoninae</taxon>
        <taxon>Oncorhynchus</taxon>
    </lineage>
</organism>
<reference evidence="1" key="2">
    <citation type="submission" date="2025-09" db="UniProtKB">
        <authorList>
            <consortium name="Ensembl"/>
        </authorList>
    </citation>
    <scope>IDENTIFICATION</scope>
</reference>
<dbReference type="AlphaFoldDB" id="A0A8C7IUU2"/>
<protein>
    <submittedName>
        <fullName evidence="1">Uncharacterized protein</fullName>
    </submittedName>
</protein>
<keyword evidence="2" id="KW-1185">Reference proteome</keyword>
<reference evidence="1" key="1">
    <citation type="submission" date="2025-08" db="UniProtKB">
        <authorList>
            <consortium name="Ensembl"/>
        </authorList>
    </citation>
    <scope>IDENTIFICATION</scope>
</reference>
<dbReference type="Ensembl" id="ENSOKIT00005083631.1">
    <property type="protein sequence ID" value="ENSOKIP00005078463.1"/>
    <property type="gene ID" value="ENSOKIG00005033940.1"/>
</dbReference>
<evidence type="ECO:0000313" key="2">
    <source>
        <dbReference type="Proteomes" id="UP000694557"/>
    </source>
</evidence>
<evidence type="ECO:0000313" key="1">
    <source>
        <dbReference type="Ensembl" id="ENSOKIP00005078463.1"/>
    </source>
</evidence>